<protein>
    <submittedName>
        <fullName evidence="2">Uncharacterized protein</fullName>
    </submittedName>
</protein>
<accession>A0A8S1AFP7</accession>
<dbReference type="OrthoDB" id="7326621at2759"/>
<reference evidence="2 3" key="1">
    <citation type="submission" date="2020-04" db="EMBL/GenBank/DDBJ databases">
        <authorList>
            <person name="Wallbank WR R."/>
            <person name="Pardo Diaz C."/>
            <person name="Kozak K."/>
            <person name="Martin S."/>
            <person name="Jiggins C."/>
            <person name="Moest M."/>
            <person name="Warren A I."/>
            <person name="Byers J.R.P. K."/>
            <person name="Montejo-Kovacevich G."/>
            <person name="Yen C E."/>
        </authorList>
    </citation>
    <scope>NUCLEOTIDE SEQUENCE [LARGE SCALE GENOMIC DNA]</scope>
</reference>
<proteinExistence type="predicted"/>
<gene>
    <name evidence="2" type="ORF">APLA_LOCUS11069</name>
</gene>
<dbReference type="Proteomes" id="UP000494256">
    <property type="component" value="Unassembled WGS sequence"/>
</dbReference>
<evidence type="ECO:0000313" key="3">
    <source>
        <dbReference type="Proteomes" id="UP000494256"/>
    </source>
</evidence>
<name>A0A8S1AFP7_ARCPL</name>
<dbReference type="AlphaFoldDB" id="A0A8S1AFP7"/>
<evidence type="ECO:0000256" key="1">
    <source>
        <dbReference type="SAM" id="MobiDB-lite"/>
    </source>
</evidence>
<comment type="caution">
    <text evidence="2">The sequence shown here is derived from an EMBL/GenBank/DDBJ whole genome shotgun (WGS) entry which is preliminary data.</text>
</comment>
<feature type="region of interest" description="Disordered" evidence="1">
    <location>
        <begin position="31"/>
        <end position="81"/>
    </location>
</feature>
<feature type="compositionally biased region" description="Polar residues" evidence="1">
    <location>
        <begin position="51"/>
        <end position="80"/>
    </location>
</feature>
<organism evidence="2 3">
    <name type="scientific">Arctia plantaginis</name>
    <name type="common">Wood tiger moth</name>
    <name type="synonym">Phalaena plantaginis</name>
    <dbReference type="NCBI Taxonomy" id="874455"/>
    <lineage>
        <taxon>Eukaryota</taxon>
        <taxon>Metazoa</taxon>
        <taxon>Ecdysozoa</taxon>
        <taxon>Arthropoda</taxon>
        <taxon>Hexapoda</taxon>
        <taxon>Insecta</taxon>
        <taxon>Pterygota</taxon>
        <taxon>Neoptera</taxon>
        <taxon>Endopterygota</taxon>
        <taxon>Lepidoptera</taxon>
        <taxon>Glossata</taxon>
        <taxon>Ditrysia</taxon>
        <taxon>Noctuoidea</taxon>
        <taxon>Erebidae</taxon>
        <taxon>Arctiinae</taxon>
        <taxon>Arctia</taxon>
    </lineage>
</organism>
<evidence type="ECO:0000313" key="2">
    <source>
        <dbReference type="EMBL" id="CAB3245461.1"/>
    </source>
</evidence>
<dbReference type="EMBL" id="CADEBD010000326">
    <property type="protein sequence ID" value="CAB3245461.1"/>
    <property type="molecule type" value="Genomic_DNA"/>
</dbReference>
<sequence>MAEYCSDDDEMTNQLNNIVHEIDYQLDTIDFNENYNQPDDSSDTISVSSDHTMTAHSDTLSARSDTMSASSNATTVNSEPLNIVVQAEVHRPNECN</sequence>